<evidence type="ECO:0000256" key="6">
    <source>
        <dbReference type="ARBA" id="ARBA00022679"/>
    </source>
</evidence>
<comment type="similarity">
    <text evidence="2">Belongs to the protein kinase superfamily. CMGC Ser/Thr protein kinase family. CDC2/CDKX subfamily.</text>
</comment>
<dbReference type="EC" id="2.7.11.23" evidence="3"/>
<name>A0A2T0FJE9_9ASCO</name>
<evidence type="ECO:0000256" key="8">
    <source>
        <dbReference type="ARBA" id="ARBA00022777"/>
    </source>
</evidence>
<dbReference type="InterPro" id="IPR000719">
    <property type="entry name" value="Prot_kinase_dom"/>
</dbReference>
<keyword evidence="9 13" id="KW-0067">ATP-binding</keyword>
<evidence type="ECO:0000256" key="4">
    <source>
        <dbReference type="ARBA" id="ARBA00012425"/>
    </source>
</evidence>
<dbReference type="InterPro" id="IPR011009">
    <property type="entry name" value="Kinase-like_dom_sf"/>
</dbReference>
<evidence type="ECO:0000256" key="14">
    <source>
        <dbReference type="RuleBase" id="RU000304"/>
    </source>
</evidence>
<dbReference type="GeneID" id="36516445"/>
<dbReference type="GO" id="GO:0004693">
    <property type="term" value="F:cyclin-dependent protein serine/threonine kinase activity"/>
    <property type="evidence" value="ECO:0007669"/>
    <property type="project" value="UniProtKB-EC"/>
</dbReference>
<feature type="domain" description="Protein kinase" evidence="16">
    <location>
        <begin position="15"/>
        <end position="314"/>
    </location>
</feature>
<dbReference type="RefSeq" id="XP_024665022.1">
    <property type="nucleotide sequence ID" value="XM_024809254.1"/>
</dbReference>
<proteinExistence type="inferred from homology"/>
<dbReference type="Pfam" id="PF00069">
    <property type="entry name" value="Pkinase"/>
    <property type="match status" value="1"/>
</dbReference>
<accession>A0A2T0FJE9</accession>
<dbReference type="PROSITE" id="PS50011">
    <property type="entry name" value="PROTEIN_KINASE_DOM"/>
    <property type="match status" value="1"/>
</dbReference>
<evidence type="ECO:0000313" key="18">
    <source>
        <dbReference type="Proteomes" id="UP000238350"/>
    </source>
</evidence>
<dbReference type="Proteomes" id="UP000238350">
    <property type="component" value="Unassembled WGS sequence"/>
</dbReference>
<evidence type="ECO:0000256" key="9">
    <source>
        <dbReference type="ARBA" id="ARBA00022840"/>
    </source>
</evidence>
<dbReference type="PROSITE" id="PS00107">
    <property type="entry name" value="PROTEIN_KINASE_ATP"/>
    <property type="match status" value="1"/>
</dbReference>
<gene>
    <name evidence="17" type="ORF">B9G98_02697</name>
</gene>
<organism evidence="17 18">
    <name type="scientific">Wickerhamiella sorbophila</name>
    <dbReference type="NCBI Taxonomy" id="45607"/>
    <lineage>
        <taxon>Eukaryota</taxon>
        <taxon>Fungi</taxon>
        <taxon>Dikarya</taxon>
        <taxon>Ascomycota</taxon>
        <taxon>Saccharomycotina</taxon>
        <taxon>Dipodascomycetes</taxon>
        <taxon>Dipodascales</taxon>
        <taxon>Trichomonascaceae</taxon>
        <taxon>Wickerhamiella</taxon>
    </lineage>
</organism>
<keyword evidence="8 17" id="KW-0418">Kinase</keyword>
<keyword evidence="7 13" id="KW-0547">Nucleotide-binding</keyword>
<dbReference type="PROSITE" id="PS00108">
    <property type="entry name" value="PROTEIN_KINASE_ST"/>
    <property type="match status" value="1"/>
</dbReference>
<protein>
    <recommendedName>
        <fullName evidence="11">Serine/threonine-protein kinase BUR1</fullName>
        <ecNumber evidence="4">2.7.11.22</ecNumber>
        <ecNumber evidence="3">2.7.11.23</ecNumber>
    </recommendedName>
</protein>
<dbReference type="Gene3D" id="1.10.510.10">
    <property type="entry name" value="Transferase(Phosphotransferase) domain 1"/>
    <property type="match status" value="1"/>
</dbReference>
<evidence type="ECO:0000256" key="2">
    <source>
        <dbReference type="ARBA" id="ARBA00006485"/>
    </source>
</evidence>
<dbReference type="PANTHER" id="PTHR24056:SF233">
    <property type="entry name" value="CYCLIN-DEPENDENT KINASE 9"/>
    <property type="match status" value="1"/>
</dbReference>
<dbReference type="EC" id="2.7.11.22" evidence="4"/>
<feature type="compositionally biased region" description="Basic and acidic residues" evidence="15">
    <location>
        <begin position="407"/>
        <end position="420"/>
    </location>
</feature>
<feature type="region of interest" description="Disordered" evidence="15">
    <location>
        <begin position="335"/>
        <end position="428"/>
    </location>
</feature>
<evidence type="ECO:0000313" key="17">
    <source>
        <dbReference type="EMBL" id="PRT55077.1"/>
    </source>
</evidence>
<dbReference type="EMBL" id="NDIQ01000021">
    <property type="protein sequence ID" value="PRT55077.1"/>
    <property type="molecule type" value="Genomic_DNA"/>
</dbReference>
<reference evidence="17 18" key="1">
    <citation type="submission" date="2017-04" db="EMBL/GenBank/DDBJ databases">
        <title>Genome sequencing of [Candida] sorbophila.</title>
        <authorList>
            <person name="Ahn J.O."/>
        </authorList>
    </citation>
    <scope>NUCLEOTIDE SEQUENCE [LARGE SCALE GENOMIC DNA]</scope>
    <source>
        <strain evidence="17 18">DS02</strain>
    </source>
</reference>
<evidence type="ECO:0000259" key="16">
    <source>
        <dbReference type="PROSITE" id="PS50011"/>
    </source>
</evidence>
<dbReference type="InterPro" id="IPR008271">
    <property type="entry name" value="Ser/Thr_kinase_AS"/>
</dbReference>
<evidence type="ECO:0000256" key="12">
    <source>
        <dbReference type="ARBA" id="ARBA00049280"/>
    </source>
</evidence>
<dbReference type="OrthoDB" id="28397at2759"/>
<evidence type="ECO:0000256" key="11">
    <source>
        <dbReference type="ARBA" id="ARBA00041018"/>
    </source>
</evidence>
<dbReference type="AlphaFoldDB" id="A0A2T0FJE9"/>
<dbReference type="InterPro" id="IPR017441">
    <property type="entry name" value="Protein_kinase_ATP_BS"/>
</dbReference>
<dbReference type="FunFam" id="1.10.510.10:FF:000415">
    <property type="entry name" value="CMGC/CDK/CRK7 protein kinase, variant"/>
    <property type="match status" value="1"/>
</dbReference>
<evidence type="ECO:0000256" key="7">
    <source>
        <dbReference type="ARBA" id="ARBA00022741"/>
    </source>
</evidence>
<comment type="catalytic activity">
    <reaction evidence="12">
        <text>[DNA-directed RNA polymerase] + ATP = phospho-[DNA-directed RNA polymerase] + ADP + H(+)</text>
        <dbReference type="Rhea" id="RHEA:10216"/>
        <dbReference type="Rhea" id="RHEA-COMP:11321"/>
        <dbReference type="Rhea" id="RHEA-COMP:11322"/>
        <dbReference type="ChEBI" id="CHEBI:15378"/>
        <dbReference type="ChEBI" id="CHEBI:30616"/>
        <dbReference type="ChEBI" id="CHEBI:43176"/>
        <dbReference type="ChEBI" id="CHEBI:68546"/>
        <dbReference type="ChEBI" id="CHEBI:456216"/>
        <dbReference type="EC" id="2.7.11.23"/>
    </reaction>
</comment>
<keyword evidence="5 14" id="KW-0723">Serine/threonine-protein kinase</keyword>
<dbReference type="InterPro" id="IPR050108">
    <property type="entry name" value="CDK"/>
</dbReference>
<feature type="binding site" evidence="13">
    <location>
        <position position="44"/>
    </location>
    <ligand>
        <name>ATP</name>
        <dbReference type="ChEBI" id="CHEBI:30616"/>
    </ligand>
</feature>
<dbReference type="GO" id="GO:0008353">
    <property type="term" value="F:RNA polymerase II CTD heptapeptide repeat kinase activity"/>
    <property type="evidence" value="ECO:0007669"/>
    <property type="project" value="UniProtKB-EC"/>
</dbReference>
<feature type="compositionally biased region" description="Basic and acidic residues" evidence="15">
    <location>
        <begin position="363"/>
        <end position="379"/>
    </location>
</feature>
<dbReference type="Gene3D" id="3.30.200.20">
    <property type="entry name" value="Phosphorylase Kinase, domain 1"/>
    <property type="match status" value="1"/>
</dbReference>
<dbReference type="PANTHER" id="PTHR24056">
    <property type="entry name" value="CELL DIVISION PROTEIN KINASE"/>
    <property type="match status" value="1"/>
</dbReference>
<comment type="caution">
    <text evidence="17">The sequence shown here is derived from an EMBL/GenBank/DDBJ whole genome shotgun (WGS) entry which is preliminary data.</text>
</comment>
<keyword evidence="18" id="KW-1185">Reference proteome</keyword>
<keyword evidence="10" id="KW-0539">Nucleus</keyword>
<sequence length="428" mass="48478">MEGKALYGCSQIDAYKFQSKLGEGTFGEVHRGVHNDTQTVVALKEILLHNKMDGMPMTALREIRILKSLDHQNVLELLDMAVKHGSRSLRERSTFYIITPYMDHDLAGLLQNPVVRLTIPHIKCYMSQILKGMNYIHQQKYMHRDIKAANILIDNRGNVKLADFGLARTYFEPPPTSHGASAATHRYTATVVTRWYRPPELLLGDQYYTTAIDMWGVGCVFGEIFRRKPIFPGKSDSDQIHTIFKVLGSPNEDSMPGLNALPEIHQLPAEPYPRTFDAFFENIPASALSLLSGLLEVNPLTRLSALGALESEFFTTGPPEAQPHELPIYKSSHELDARRQKQSQRENERSSQNNGDPNANLPHRPDPKWGDRRGPERIDHRRRTRALGFKIPHRPNLSGLDLVPPYRRSEAKQTGKEAKRPPPPALDY</sequence>
<keyword evidence="6" id="KW-0808">Transferase</keyword>
<evidence type="ECO:0000256" key="10">
    <source>
        <dbReference type="ARBA" id="ARBA00023242"/>
    </source>
</evidence>
<evidence type="ECO:0000256" key="15">
    <source>
        <dbReference type="SAM" id="MobiDB-lite"/>
    </source>
</evidence>
<evidence type="ECO:0000256" key="13">
    <source>
        <dbReference type="PROSITE-ProRule" id="PRU10141"/>
    </source>
</evidence>
<comment type="subcellular location">
    <subcellularLocation>
        <location evidence="1">Nucleus</location>
    </subcellularLocation>
</comment>
<feature type="compositionally biased region" description="Basic and acidic residues" evidence="15">
    <location>
        <begin position="335"/>
        <end position="349"/>
    </location>
</feature>
<dbReference type="GO" id="GO:0005634">
    <property type="term" value="C:nucleus"/>
    <property type="evidence" value="ECO:0007669"/>
    <property type="project" value="UniProtKB-SubCell"/>
</dbReference>
<dbReference type="SMART" id="SM00220">
    <property type="entry name" value="S_TKc"/>
    <property type="match status" value="1"/>
</dbReference>
<dbReference type="SUPFAM" id="SSF56112">
    <property type="entry name" value="Protein kinase-like (PK-like)"/>
    <property type="match status" value="1"/>
</dbReference>
<evidence type="ECO:0000256" key="3">
    <source>
        <dbReference type="ARBA" id="ARBA00012409"/>
    </source>
</evidence>
<dbReference type="GO" id="GO:0005524">
    <property type="term" value="F:ATP binding"/>
    <property type="evidence" value="ECO:0007669"/>
    <property type="project" value="UniProtKB-UniRule"/>
</dbReference>
<dbReference type="STRING" id="45607.A0A2T0FJE9"/>
<evidence type="ECO:0000256" key="5">
    <source>
        <dbReference type="ARBA" id="ARBA00022527"/>
    </source>
</evidence>
<evidence type="ECO:0000256" key="1">
    <source>
        <dbReference type="ARBA" id="ARBA00004123"/>
    </source>
</evidence>